<dbReference type="RefSeq" id="WP_007032301.1">
    <property type="nucleotide sequence ID" value="NZ_AOHO01000063.1"/>
</dbReference>
<evidence type="ECO:0008006" key="4">
    <source>
        <dbReference type="Google" id="ProtNLM"/>
    </source>
</evidence>
<dbReference type="OrthoDB" id="3635484at2"/>
<evidence type="ECO:0000313" key="3">
    <source>
        <dbReference type="Proteomes" id="UP000054226"/>
    </source>
</evidence>
<comment type="caution">
    <text evidence="2">The sequence shown here is derived from an EMBL/GenBank/DDBJ whole genome shotgun (WGS) entry which is preliminary data.</text>
</comment>
<evidence type="ECO:0000313" key="2">
    <source>
        <dbReference type="EMBL" id="EME56642.1"/>
    </source>
</evidence>
<dbReference type="Proteomes" id="UP000054226">
    <property type="component" value="Unassembled WGS sequence"/>
</dbReference>
<feature type="chain" id="PRO_5038999903" description="Secreted protein" evidence="1">
    <location>
        <begin position="39"/>
        <end position="342"/>
    </location>
</feature>
<feature type="signal peptide" evidence="1">
    <location>
        <begin position="1"/>
        <end position="38"/>
    </location>
</feature>
<sequence>MTNAAKNERRGAARFGRLASRALFVLGGAIAGSAAAWAVSGASASADVVPSAPVISTPGTSVTPVTDATAAGLTDVSRGASKFAGDVAGAMCGDDHQEATTWSMPGENESAPAKHHCGGVRADEHEVSARVSDAVTDFADSSVVTPVKRTLGTVEHIVREPEDTRQVLDETIAGSPEAQEFGRKVWDLLDPRGHGGLVPDLPVSGVPLNPKSPLDTIGAGEQVTDFAQLATTQFPASSETVLPMPAFVQQHGAFDQVEDVPSRDGHRGDFPRPITPAPLPSAPSFPTVPGGGSAPGGHLDGLTHGVPAWVVSAVERSLTGYALAGTRYMPLTPGSQPGVTPD</sequence>
<organism evidence="2 3">
    <name type="scientific">Amycolatopsis decaplanina DSM 44594</name>
    <dbReference type="NCBI Taxonomy" id="1284240"/>
    <lineage>
        <taxon>Bacteria</taxon>
        <taxon>Bacillati</taxon>
        <taxon>Actinomycetota</taxon>
        <taxon>Actinomycetes</taxon>
        <taxon>Pseudonocardiales</taxon>
        <taxon>Pseudonocardiaceae</taxon>
        <taxon>Amycolatopsis</taxon>
    </lineage>
</organism>
<gene>
    <name evidence="2" type="ORF">H074_22274</name>
</gene>
<proteinExistence type="predicted"/>
<keyword evidence="3" id="KW-1185">Reference proteome</keyword>
<dbReference type="PATRIC" id="fig|1284240.4.peg.4521"/>
<name>M2YPC2_9PSEU</name>
<accession>M2YPC2</accession>
<dbReference type="AlphaFoldDB" id="M2YPC2"/>
<reference evidence="2 3" key="1">
    <citation type="journal article" date="2013" name="Genome Announc.">
        <title>Draft Genome Sequence of Amycolatopsis decaplanina Strain DSM 44594T.</title>
        <authorList>
            <person name="Kaur N."/>
            <person name="Kumar S."/>
            <person name="Bala M."/>
            <person name="Raghava G.P."/>
            <person name="Mayilraj S."/>
        </authorList>
    </citation>
    <scope>NUCLEOTIDE SEQUENCE [LARGE SCALE GENOMIC DNA]</scope>
    <source>
        <strain evidence="2 3">DSM 44594</strain>
    </source>
</reference>
<keyword evidence="1" id="KW-0732">Signal</keyword>
<evidence type="ECO:0000256" key="1">
    <source>
        <dbReference type="SAM" id="SignalP"/>
    </source>
</evidence>
<dbReference type="EMBL" id="AOHO01000063">
    <property type="protein sequence ID" value="EME56642.1"/>
    <property type="molecule type" value="Genomic_DNA"/>
</dbReference>
<protein>
    <recommendedName>
        <fullName evidence="4">Secreted protein</fullName>
    </recommendedName>
</protein>